<dbReference type="Pfam" id="PF19992">
    <property type="entry name" value="DUF6427"/>
    <property type="match status" value="1"/>
</dbReference>
<name>A0A419WAE4_9BACT</name>
<dbReference type="RefSeq" id="WP_120273647.1">
    <property type="nucleotide sequence ID" value="NZ_RAPN01000001.1"/>
</dbReference>
<feature type="transmembrane region" description="Helical" evidence="1">
    <location>
        <begin position="308"/>
        <end position="326"/>
    </location>
</feature>
<feature type="transmembrane region" description="Helical" evidence="1">
    <location>
        <begin position="144"/>
        <end position="168"/>
    </location>
</feature>
<sequence length="327" mass="37914">MILRILKTNQAYHFITIPVIVLILWFRAYIHPAAFPFYAGENQMLFFRPFVQLTEWSVLASNAVNLLLVLALAFIILRLNTSYSFIRIRTFLPSNIFVLIVSGLTTLHSLHPVYFGAVFLLLSINRIFGAYESQKANSNAFDAGFYLGLGSLFYFNLIFYFPIVWIGFILIRKNPEWRNFALPLIGIAIPWLYAFAYYFFTDSIPELGHAISQSFATSNNFFSANINFQIYLGLLVFLTLLGSFFLISQLDEKKVSSRKYFQIFFLIFLFSVAILIFIPSASQELLVIMAIPLTFLFSNYLIFMRMQFWGNLFVYLLIAMVIYMQFV</sequence>
<organism evidence="2 3">
    <name type="scientific">Mangrovibacterium diazotrophicum</name>
    <dbReference type="NCBI Taxonomy" id="1261403"/>
    <lineage>
        <taxon>Bacteria</taxon>
        <taxon>Pseudomonadati</taxon>
        <taxon>Bacteroidota</taxon>
        <taxon>Bacteroidia</taxon>
        <taxon>Marinilabiliales</taxon>
        <taxon>Prolixibacteraceae</taxon>
        <taxon>Mangrovibacterium</taxon>
    </lineage>
</organism>
<feature type="transmembrane region" description="Helical" evidence="1">
    <location>
        <begin position="12"/>
        <end position="30"/>
    </location>
</feature>
<feature type="transmembrane region" description="Helical" evidence="1">
    <location>
        <begin position="180"/>
        <end position="200"/>
    </location>
</feature>
<feature type="transmembrane region" description="Helical" evidence="1">
    <location>
        <begin position="285"/>
        <end position="303"/>
    </location>
</feature>
<feature type="transmembrane region" description="Helical" evidence="1">
    <location>
        <begin position="56"/>
        <end position="77"/>
    </location>
</feature>
<dbReference type="Proteomes" id="UP000283387">
    <property type="component" value="Unassembled WGS sequence"/>
</dbReference>
<evidence type="ECO:0000313" key="2">
    <source>
        <dbReference type="EMBL" id="RKD92438.1"/>
    </source>
</evidence>
<dbReference type="InterPro" id="IPR045625">
    <property type="entry name" value="DUF6427"/>
</dbReference>
<dbReference type="OrthoDB" id="1116060at2"/>
<keyword evidence="1" id="KW-0472">Membrane</keyword>
<dbReference type="AlphaFoldDB" id="A0A419WAE4"/>
<accession>A0A419WAE4</accession>
<dbReference type="EMBL" id="RAPN01000001">
    <property type="protein sequence ID" value="RKD92438.1"/>
    <property type="molecule type" value="Genomic_DNA"/>
</dbReference>
<feature type="transmembrane region" description="Helical" evidence="1">
    <location>
        <begin position="228"/>
        <end position="248"/>
    </location>
</feature>
<keyword evidence="3" id="KW-1185">Reference proteome</keyword>
<gene>
    <name evidence="2" type="ORF">BC643_2810</name>
</gene>
<proteinExistence type="predicted"/>
<keyword evidence="1" id="KW-1133">Transmembrane helix</keyword>
<evidence type="ECO:0000313" key="3">
    <source>
        <dbReference type="Proteomes" id="UP000283387"/>
    </source>
</evidence>
<protein>
    <recommendedName>
        <fullName evidence="4">Beta-carotene 15,15'-monooxygenase</fullName>
    </recommendedName>
</protein>
<comment type="caution">
    <text evidence="2">The sequence shown here is derived from an EMBL/GenBank/DDBJ whole genome shotgun (WGS) entry which is preliminary data.</text>
</comment>
<feature type="transmembrane region" description="Helical" evidence="1">
    <location>
        <begin position="97"/>
        <end position="124"/>
    </location>
</feature>
<evidence type="ECO:0000256" key="1">
    <source>
        <dbReference type="SAM" id="Phobius"/>
    </source>
</evidence>
<reference evidence="2 3" key="1">
    <citation type="submission" date="2018-09" db="EMBL/GenBank/DDBJ databases">
        <title>Genomic Encyclopedia of Archaeal and Bacterial Type Strains, Phase II (KMG-II): from individual species to whole genera.</title>
        <authorList>
            <person name="Goeker M."/>
        </authorList>
    </citation>
    <scope>NUCLEOTIDE SEQUENCE [LARGE SCALE GENOMIC DNA]</scope>
    <source>
        <strain evidence="2 3">DSM 27148</strain>
    </source>
</reference>
<keyword evidence="1" id="KW-0812">Transmembrane</keyword>
<evidence type="ECO:0008006" key="4">
    <source>
        <dbReference type="Google" id="ProtNLM"/>
    </source>
</evidence>
<feature type="transmembrane region" description="Helical" evidence="1">
    <location>
        <begin position="260"/>
        <end position="279"/>
    </location>
</feature>